<feature type="transmembrane region" description="Helical" evidence="1">
    <location>
        <begin position="45"/>
        <end position="66"/>
    </location>
</feature>
<evidence type="ECO:0000313" key="2">
    <source>
        <dbReference type="EMBL" id="PXY44817.1"/>
    </source>
</evidence>
<dbReference type="Proteomes" id="UP000247681">
    <property type="component" value="Unassembled WGS sequence"/>
</dbReference>
<reference evidence="2 3" key="1">
    <citation type="submission" date="2018-05" db="EMBL/GenBank/DDBJ databases">
        <title>Flavobacterium sp. strain IMCC34758, incomplete genome.</title>
        <authorList>
            <person name="Joung Y."/>
        </authorList>
    </citation>
    <scope>NUCLEOTIDE SEQUENCE [LARGE SCALE GENOMIC DNA]</scope>
    <source>
        <strain evidence="2 3">IMCC34758</strain>
    </source>
</reference>
<evidence type="ECO:0000256" key="1">
    <source>
        <dbReference type="SAM" id="Phobius"/>
    </source>
</evidence>
<keyword evidence="1" id="KW-0812">Transmembrane</keyword>
<evidence type="ECO:0000313" key="3">
    <source>
        <dbReference type="Proteomes" id="UP000247681"/>
    </source>
</evidence>
<sequence>MKLINSFFSLSTIVIVGFISVFWIGSYEQKMKLVDELPLSFIYRFLELSAIGAIGIGMLLLFNYLIDKLILKDVNVSKLIKLGIRSFVPVVLIALLGTILFFL</sequence>
<accession>A0A2V4C1D3</accession>
<keyword evidence="3" id="KW-1185">Reference proteome</keyword>
<dbReference type="OrthoDB" id="1367986at2"/>
<dbReference type="AlphaFoldDB" id="A0A2V4C1D3"/>
<keyword evidence="1" id="KW-0472">Membrane</keyword>
<feature type="transmembrane region" description="Helical" evidence="1">
    <location>
        <begin position="7"/>
        <end position="25"/>
    </location>
</feature>
<keyword evidence="1" id="KW-1133">Transmembrane helix</keyword>
<feature type="transmembrane region" description="Helical" evidence="1">
    <location>
        <begin position="82"/>
        <end position="102"/>
    </location>
</feature>
<gene>
    <name evidence="2" type="ORF">DMB68_15315</name>
</gene>
<protein>
    <submittedName>
        <fullName evidence="2">Uncharacterized protein</fullName>
    </submittedName>
</protein>
<name>A0A2V4C1D3_9FLAO</name>
<dbReference type="RefSeq" id="WP_110347532.1">
    <property type="nucleotide sequence ID" value="NZ_QJHL01000003.1"/>
</dbReference>
<comment type="caution">
    <text evidence="2">The sequence shown here is derived from an EMBL/GenBank/DDBJ whole genome shotgun (WGS) entry which is preliminary data.</text>
</comment>
<proteinExistence type="predicted"/>
<organism evidence="2 3">
    <name type="scientific">Flavobacterium hydrophilum</name>
    <dbReference type="NCBI Taxonomy" id="2211445"/>
    <lineage>
        <taxon>Bacteria</taxon>
        <taxon>Pseudomonadati</taxon>
        <taxon>Bacteroidota</taxon>
        <taxon>Flavobacteriia</taxon>
        <taxon>Flavobacteriales</taxon>
        <taxon>Flavobacteriaceae</taxon>
        <taxon>Flavobacterium</taxon>
    </lineage>
</organism>
<dbReference type="EMBL" id="QJHL01000003">
    <property type="protein sequence ID" value="PXY44817.1"/>
    <property type="molecule type" value="Genomic_DNA"/>
</dbReference>